<dbReference type="AlphaFoldDB" id="A0A432JJY2"/>
<protein>
    <submittedName>
        <fullName evidence="1">Uncharacterized protein</fullName>
    </submittedName>
</protein>
<sequence>MTISSYGFRACGMIGDDGIPGRSFTTSPGCCATRRTSRRSGWPAIFPAHADPVWRGWGIETAPLNVPGRINWAMPA</sequence>
<evidence type="ECO:0000313" key="1">
    <source>
        <dbReference type="EMBL" id="RUA22513.1"/>
    </source>
</evidence>
<organism evidence="1">
    <name type="scientific">Billgrantia gudaonensis</name>
    <dbReference type="NCBI Taxonomy" id="376427"/>
    <lineage>
        <taxon>Bacteria</taxon>
        <taxon>Pseudomonadati</taxon>
        <taxon>Pseudomonadota</taxon>
        <taxon>Gammaproteobacteria</taxon>
        <taxon>Oceanospirillales</taxon>
        <taxon>Halomonadaceae</taxon>
        <taxon>Billgrantia</taxon>
    </lineage>
</organism>
<accession>A0A432JJY2</accession>
<proteinExistence type="predicted"/>
<name>A0A432JJY2_9GAMM</name>
<dbReference type="EMBL" id="RXHI01000015">
    <property type="protein sequence ID" value="RUA22513.1"/>
    <property type="molecule type" value="Genomic_DNA"/>
</dbReference>
<comment type="caution">
    <text evidence="1">The sequence shown here is derived from an EMBL/GenBank/DDBJ whole genome shotgun (WGS) entry which is preliminary data.</text>
</comment>
<gene>
    <name evidence="1" type="ORF">DSL92_05520</name>
</gene>
<reference evidence="1" key="1">
    <citation type="submission" date="2018-12" db="EMBL/GenBank/DDBJ databases">
        <authorList>
            <person name="Jadhav K."/>
            <person name="Kushwaha B."/>
            <person name="Jadhav I."/>
        </authorList>
    </citation>
    <scope>NUCLEOTIDE SEQUENCE [LARGE SCALE GENOMIC DNA]</scope>
    <source>
        <strain evidence="1">SBS 10</strain>
    </source>
</reference>